<evidence type="ECO:0000313" key="3">
    <source>
        <dbReference type="Proteomes" id="UP000708576"/>
    </source>
</evidence>
<reference evidence="2 3" key="1">
    <citation type="journal article" date="2015" name="Int. J. Syst. Evol. Microbiol.">
        <title>Carboxylicivirga linearis sp. nov., isolated from a sea cucumber culture pond.</title>
        <authorList>
            <person name="Wang F.Q."/>
            <person name="Zhou Y.X."/>
            <person name="Lin X.Z."/>
            <person name="Chen G.J."/>
            <person name="Du Z.J."/>
        </authorList>
    </citation>
    <scope>NUCLEOTIDE SEQUENCE [LARGE SCALE GENOMIC DNA]</scope>
    <source>
        <strain evidence="2 3">FB218</strain>
    </source>
</reference>
<dbReference type="PIRSF" id="PIRSF029792">
    <property type="entry name" value="Pro_racemase"/>
    <property type="match status" value="1"/>
</dbReference>
<sequence>MINLDKWQWQPPEDWLQIKTIDLHTGGEPLRVVYQGLPNIEGSTILEKRRFFKNNLDHIRTGIMFEPRGHADMYGAIITEPTSTNADFGTFFMHNEGYSTMCGHAIIALTKLVFDTGMITKDGDTPELLIDAPPGQIRAKAFRKNNIVEKVSFLNVPSFVLYQNESLVIEGIGQVQFDIAFGGAFYALVDADQLNLKLTSDNYNQLIHWGRKIKLAIIKKYPITHPFEDDLSFLYGSIFTGKAHTPNHHSRNVCIFADGEVDRSATGSGVSARAALHYAKGELQLNETITIESILGTTMDVKVSEETTYGTFPALIPEVSGTAHITGKNEFCFDPNDPLKDGFIFR</sequence>
<dbReference type="PANTHER" id="PTHR33442:SF1">
    <property type="entry name" value="TRANS-3-HYDROXY-L-PROLINE DEHYDRATASE"/>
    <property type="match status" value="1"/>
</dbReference>
<gene>
    <name evidence="2" type="ORF">KEM10_22345</name>
</gene>
<dbReference type="SFLD" id="SFLDS00028">
    <property type="entry name" value="Proline_Racemase"/>
    <property type="match status" value="1"/>
</dbReference>
<dbReference type="SUPFAM" id="SSF54506">
    <property type="entry name" value="Diaminopimelate epimerase-like"/>
    <property type="match status" value="1"/>
</dbReference>
<accession>A0ABS5K1J4</accession>
<evidence type="ECO:0000313" key="2">
    <source>
        <dbReference type="EMBL" id="MBS2101042.1"/>
    </source>
</evidence>
<comment type="similarity">
    <text evidence="1">Belongs to the proline racemase family.</text>
</comment>
<dbReference type="RefSeq" id="WP_212220053.1">
    <property type="nucleotide sequence ID" value="NZ_JAGUCO010000036.1"/>
</dbReference>
<dbReference type="Proteomes" id="UP000708576">
    <property type="component" value="Unassembled WGS sequence"/>
</dbReference>
<evidence type="ECO:0000256" key="1">
    <source>
        <dbReference type="ARBA" id="ARBA00007529"/>
    </source>
</evidence>
<dbReference type="Gene3D" id="3.10.310.10">
    <property type="entry name" value="Diaminopimelate Epimerase, Chain A, domain 1"/>
    <property type="match status" value="2"/>
</dbReference>
<dbReference type="InterPro" id="IPR008794">
    <property type="entry name" value="Pro_racemase_fam"/>
</dbReference>
<dbReference type="EMBL" id="JAGUCO010000036">
    <property type="protein sequence ID" value="MBS2101042.1"/>
    <property type="molecule type" value="Genomic_DNA"/>
</dbReference>
<name>A0ABS5K1J4_9BACT</name>
<protein>
    <submittedName>
        <fullName evidence="2">Proline racemase family protein</fullName>
    </submittedName>
</protein>
<dbReference type="Pfam" id="PF05544">
    <property type="entry name" value="Pro_racemase"/>
    <property type="match status" value="1"/>
</dbReference>
<proteinExistence type="inferred from homology"/>
<organism evidence="2 3">
    <name type="scientific">Carboxylicivirga linearis</name>
    <dbReference type="NCBI Taxonomy" id="1628157"/>
    <lineage>
        <taxon>Bacteria</taxon>
        <taxon>Pseudomonadati</taxon>
        <taxon>Bacteroidota</taxon>
        <taxon>Bacteroidia</taxon>
        <taxon>Marinilabiliales</taxon>
        <taxon>Marinilabiliaceae</taxon>
        <taxon>Carboxylicivirga</taxon>
    </lineage>
</organism>
<keyword evidence="3" id="KW-1185">Reference proteome</keyword>
<comment type="caution">
    <text evidence="2">The sequence shown here is derived from an EMBL/GenBank/DDBJ whole genome shotgun (WGS) entry which is preliminary data.</text>
</comment>
<dbReference type="PANTHER" id="PTHR33442">
    <property type="entry name" value="TRANS-3-HYDROXY-L-PROLINE DEHYDRATASE"/>
    <property type="match status" value="1"/>
</dbReference>